<keyword evidence="5 7" id="KW-0472">Membrane</keyword>
<feature type="transmembrane region" description="Helical" evidence="7">
    <location>
        <begin position="319"/>
        <end position="341"/>
    </location>
</feature>
<feature type="transmembrane region" description="Helical" evidence="7">
    <location>
        <begin position="682"/>
        <end position="702"/>
    </location>
</feature>
<dbReference type="KEGG" id="tvd:SG34_021050"/>
<feature type="transmembrane region" description="Helical" evidence="7">
    <location>
        <begin position="418"/>
        <end position="443"/>
    </location>
</feature>
<keyword evidence="3 7" id="KW-0812">Transmembrane</keyword>
<evidence type="ECO:0000259" key="8">
    <source>
        <dbReference type="Pfam" id="PF02687"/>
    </source>
</evidence>
<evidence type="ECO:0000256" key="3">
    <source>
        <dbReference type="ARBA" id="ARBA00022692"/>
    </source>
</evidence>
<feature type="domain" description="ABC3 transporter permease C-terminal" evidence="8">
    <location>
        <begin position="685"/>
        <end position="798"/>
    </location>
</feature>
<dbReference type="PANTHER" id="PTHR30572:SF4">
    <property type="entry name" value="ABC TRANSPORTER PERMEASE YTRF"/>
    <property type="match status" value="1"/>
</dbReference>
<proteinExistence type="inferred from homology"/>
<dbReference type="GO" id="GO:0022857">
    <property type="term" value="F:transmembrane transporter activity"/>
    <property type="evidence" value="ECO:0007669"/>
    <property type="project" value="TreeGrafter"/>
</dbReference>
<name>A0AAF0C846_9GAMM</name>
<reference evidence="10 11" key="2">
    <citation type="journal article" date="2022" name="Mar. Drugs">
        <title>Bioassay-Guided Fractionation Leads to the Detection of Cholic Acid Generated by the Rare Thalassomonas sp.</title>
        <authorList>
            <person name="Pheiffer F."/>
            <person name="Schneider Y.K."/>
            <person name="Hansen E.H."/>
            <person name="Andersen J.H."/>
            <person name="Isaksson J."/>
            <person name="Busche T."/>
            <person name="R C."/>
            <person name="Kalinowski J."/>
            <person name="Zyl L.V."/>
            <person name="Trindade M."/>
        </authorList>
    </citation>
    <scope>NUCLEOTIDE SEQUENCE [LARGE SCALE GENOMIC DNA]</scope>
    <source>
        <strain evidence="10 11">XOM25</strain>
    </source>
</reference>
<evidence type="ECO:0000313" key="10">
    <source>
        <dbReference type="EMBL" id="WDE03840.1"/>
    </source>
</evidence>
<sequence length="805" mass="88094">MIMQDFKYALRLLGKKPGFTVLTTLVMATGIGLSLYLFSFFNTVLFKDLPFKNSGSLVVVSSMENRVRDFDELNTLDYKEIKSSLKGMSDLLAYHSSNVNVVGRDGSRRYNATYTQPGMFEITHTQPVLGRGFNQKEQQRGGEAVVVISYDIWQNQFAGDEQVLGQILRVNGRNHRILGVMPDGYFFPNVSELWIPLHLDNGRLTRQDAGTVYGLGHLDPGVSKEDINKQLDVIMARIEDKYPKSNHNIGAYTDTIPMSSVGGGIAVVYSMLVVAILILILAAINVGNLLLSRAVERSKETAIRVALGAPRSRLISQMLWESIIICTLGGVIGLLVVAWGLEVTQSITAGFFVEKPSFWWKFGLDAFVLKMFFAFVVFTVLMTGLLPAWKNSGENFNAALRDGTRGAQGKKAGRLNKMLVISEILISITVLIGAGVMVVSSYVRTNVDIGANPDNILTATIKLPRADYPTPQRQSQLIKTLQANLESNSGIADVMMLSTLPGKASQTPFMALEGKVYPLDRGYPKANYITVTPGTLGKLGVELRQGRYFNSSDQGLDKSTVLISESFAELHFAGETVLGKRLRLVEPGDYNPEWLTIVGVVEHTRQGSTDKGEIPSVFRPYSQAPLPQMTIAMHMKTDSGTTTQLLRDTLKAIDPELPAFRVETYHQSLDRNYAPVRFISKVLLLFGIAAVILAGSGIYGVMSNTINQKTQEIGVKRALGADDERIARELLWSGFKQFLAGSIPGLIAGCALGFAMAQVMGVGGGAIMLLALFTAITIGAVVMAATYFPARKALEMEPSQALHYE</sequence>
<dbReference type="InterPro" id="IPR003838">
    <property type="entry name" value="ABC3_permease_C"/>
</dbReference>
<evidence type="ECO:0000256" key="2">
    <source>
        <dbReference type="ARBA" id="ARBA00022475"/>
    </source>
</evidence>
<comment type="similarity">
    <text evidence="6">Belongs to the ABC-4 integral membrane protein family.</text>
</comment>
<dbReference type="InterPro" id="IPR025857">
    <property type="entry name" value="MacB_PCD"/>
</dbReference>
<dbReference type="AlphaFoldDB" id="A0AAF0C846"/>
<dbReference type="Pfam" id="PF12704">
    <property type="entry name" value="MacB_PCD"/>
    <property type="match status" value="2"/>
</dbReference>
<dbReference type="RefSeq" id="WP_044839696.1">
    <property type="nucleotide sequence ID" value="NZ_CP059733.1"/>
</dbReference>
<keyword evidence="4 7" id="KW-1133">Transmembrane helix</keyword>
<keyword evidence="2" id="KW-1003">Cell membrane</keyword>
<feature type="transmembrane region" description="Helical" evidence="7">
    <location>
        <begin position="266"/>
        <end position="291"/>
    </location>
</feature>
<dbReference type="EMBL" id="CP059733">
    <property type="protein sequence ID" value="WDE03840.1"/>
    <property type="molecule type" value="Genomic_DNA"/>
</dbReference>
<evidence type="ECO:0000256" key="4">
    <source>
        <dbReference type="ARBA" id="ARBA00022989"/>
    </source>
</evidence>
<comment type="subcellular location">
    <subcellularLocation>
        <location evidence="1">Cell membrane</location>
        <topology evidence="1">Multi-pass membrane protein</topology>
    </subcellularLocation>
</comment>
<dbReference type="InterPro" id="IPR017800">
    <property type="entry name" value="ADOP"/>
</dbReference>
<dbReference type="Proteomes" id="UP000032352">
    <property type="component" value="Chromosome"/>
</dbReference>
<feature type="domain" description="MacB-like periplasmic core" evidence="9">
    <location>
        <begin position="20"/>
        <end position="232"/>
    </location>
</feature>
<feature type="transmembrane region" description="Helical" evidence="7">
    <location>
        <begin position="766"/>
        <end position="788"/>
    </location>
</feature>
<keyword evidence="11" id="KW-1185">Reference proteome</keyword>
<evidence type="ECO:0000256" key="6">
    <source>
        <dbReference type="ARBA" id="ARBA00038076"/>
    </source>
</evidence>
<protein>
    <submittedName>
        <fullName evidence="10">ABC transporter permease</fullName>
    </submittedName>
</protein>
<dbReference type="InterPro" id="IPR050250">
    <property type="entry name" value="Macrolide_Exporter_MacB"/>
</dbReference>
<feature type="domain" description="MacB-like periplasmic core" evidence="9">
    <location>
        <begin position="424"/>
        <end position="652"/>
    </location>
</feature>
<dbReference type="GO" id="GO:0005886">
    <property type="term" value="C:plasma membrane"/>
    <property type="evidence" value="ECO:0007669"/>
    <property type="project" value="UniProtKB-SubCell"/>
</dbReference>
<feature type="transmembrane region" description="Helical" evidence="7">
    <location>
        <begin position="21"/>
        <end position="41"/>
    </location>
</feature>
<organism evidence="10 11">
    <name type="scientific">Thalassomonas viridans</name>
    <dbReference type="NCBI Taxonomy" id="137584"/>
    <lineage>
        <taxon>Bacteria</taxon>
        <taxon>Pseudomonadati</taxon>
        <taxon>Pseudomonadota</taxon>
        <taxon>Gammaproteobacteria</taxon>
        <taxon>Alteromonadales</taxon>
        <taxon>Colwelliaceae</taxon>
        <taxon>Thalassomonas</taxon>
    </lineage>
</organism>
<evidence type="ECO:0000256" key="7">
    <source>
        <dbReference type="SAM" id="Phobius"/>
    </source>
</evidence>
<dbReference type="Pfam" id="PF02687">
    <property type="entry name" value="FtsX"/>
    <property type="match status" value="2"/>
</dbReference>
<feature type="domain" description="ABC3 transporter permease C-terminal" evidence="8">
    <location>
        <begin position="273"/>
        <end position="390"/>
    </location>
</feature>
<evidence type="ECO:0000256" key="1">
    <source>
        <dbReference type="ARBA" id="ARBA00004651"/>
    </source>
</evidence>
<accession>A0AAF0C846</accession>
<evidence type="ECO:0000256" key="5">
    <source>
        <dbReference type="ARBA" id="ARBA00023136"/>
    </source>
</evidence>
<evidence type="ECO:0000313" key="11">
    <source>
        <dbReference type="Proteomes" id="UP000032352"/>
    </source>
</evidence>
<dbReference type="PANTHER" id="PTHR30572">
    <property type="entry name" value="MEMBRANE COMPONENT OF TRANSPORTER-RELATED"/>
    <property type="match status" value="1"/>
</dbReference>
<dbReference type="NCBIfam" id="TIGR03434">
    <property type="entry name" value="ADOP"/>
    <property type="match status" value="1"/>
</dbReference>
<reference evidence="10 11" key="1">
    <citation type="journal article" date="2015" name="Genome Announc.">
        <title>Draft Genome Sequences of Marine Isolates of Thalassomonas viridans and Thalassomonas actiniarum.</title>
        <authorList>
            <person name="Olonade I."/>
            <person name="van Zyl L.J."/>
            <person name="Trindade M."/>
        </authorList>
    </citation>
    <scope>NUCLEOTIDE SEQUENCE [LARGE SCALE GENOMIC DNA]</scope>
    <source>
        <strain evidence="10 11">XOM25</strain>
    </source>
</reference>
<evidence type="ECO:0000259" key="9">
    <source>
        <dbReference type="Pfam" id="PF12704"/>
    </source>
</evidence>
<feature type="transmembrane region" description="Helical" evidence="7">
    <location>
        <begin position="367"/>
        <end position="389"/>
    </location>
</feature>
<gene>
    <name evidence="10" type="ORF">SG34_021050</name>
</gene>
<feature type="transmembrane region" description="Helical" evidence="7">
    <location>
        <begin position="738"/>
        <end position="760"/>
    </location>
</feature>